<dbReference type="InterPro" id="IPR013154">
    <property type="entry name" value="ADH-like_N"/>
</dbReference>
<dbReference type="PANTHER" id="PTHR43161:SF23">
    <property type="entry name" value="(R,R)-BUTANEDIOL DEHYDROGENASE-RELATED"/>
    <property type="match status" value="1"/>
</dbReference>
<feature type="domain" description="Enoyl reductase (ER)" evidence="7">
    <location>
        <begin position="14"/>
        <end position="341"/>
    </location>
</feature>
<sequence length="347" mass="35565">MAGTAKMRLARVHGPGDVRLDEVPVPHCGPGEALVQVAACGVCGSDLGYIAQGGLGGVEPLSAPLPIGHEFAGTVVAVGQCVTSVAPGMRVAVNPDRAYIGGGGPDGAMAAFIRVAGAEIGETLFPLPDHLPFAEASLAEPLSVGLHGLRVAGAKTEDRIAILGAGPIGLCALVMARHLGARDVAIFDRVPERLERARALGAGLAVDVTQESLTEALARFHGSGERFGAKFVGTDVFVDCAGSAAALEEVVAVAKYRARIAVVALHHKPLALDLWRMMANEISLAGSIADARSEEFGEAVAMLAAGGQALSPLISHRFDFSRFHEALAVAADGARAAKVILTFPEAA</sequence>
<geneLocation type="plasmid" evidence="8 9">
    <name>pNL2</name>
</geneLocation>
<comment type="similarity">
    <text evidence="2 6">Belongs to the zinc-containing alcohol dehydrogenase family.</text>
</comment>
<evidence type="ECO:0000256" key="1">
    <source>
        <dbReference type="ARBA" id="ARBA00001947"/>
    </source>
</evidence>
<proteinExistence type="inferred from homology"/>
<name>A4XEZ1_NOVAD</name>
<protein>
    <submittedName>
        <fullName evidence="8">Alcohol dehydrogenase, zinc-binding domain protein</fullName>
    </submittedName>
</protein>
<dbReference type="SUPFAM" id="SSF50129">
    <property type="entry name" value="GroES-like"/>
    <property type="match status" value="1"/>
</dbReference>
<gene>
    <name evidence="8" type="ordered locus">Saro_3643</name>
</gene>
<dbReference type="AlphaFoldDB" id="A4XEZ1"/>
<evidence type="ECO:0000256" key="4">
    <source>
        <dbReference type="ARBA" id="ARBA00022833"/>
    </source>
</evidence>
<keyword evidence="5" id="KW-0560">Oxidoreductase</keyword>
<evidence type="ECO:0000256" key="3">
    <source>
        <dbReference type="ARBA" id="ARBA00022723"/>
    </source>
</evidence>
<keyword evidence="4 6" id="KW-0862">Zinc</keyword>
<keyword evidence="9" id="KW-1185">Reference proteome</keyword>
<dbReference type="PANTHER" id="PTHR43161">
    <property type="entry name" value="SORBITOL DEHYDROGENASE"/>
    <property type="match status" value="1"/>
</dbReference>
<dbReference type="InterPro" id="IPR002328">
    <property type="entry name" value="ADH_Zn_CS"/>
</dbReference>
<dbReference type="InterPro" id="IPR011032">
    <property type="entry name" value="GroES-like_sf"/>
</dbReference>
<evidence type="ECO:0000313" key="8">
    <source>
        <dbReference type="EMBL" id="ABP64502.1"/>
    </source>
</evidence>
<keyword evidence="8" id="KW-0614">Plasmid</keyword>
<dbReference type="Proteomes" id="UP000009134">
    <property type="component" value="Plasmid pNL2"/>
</dbReference>
<accession>A4XEZ1</accession>
<dbReference type="eggNOG" id="COG1063">
    <property type="taxonomic scope" value="Bacteria"/>
</dbReference>
<dbReference type="SUPFAM" id="SSF51735">
    <property type="entry name" value="NAD(P)-binding Rossmann-fold domains"/>
    <property type="match status" value="1"/>
</dbReference>
<dbReference type="InterPro" id="IPR020843">
    <property type="entry name" value="ER"/>
</dbReference>
<dbReference type="KEGG" id="nar:Saro_3643"/>
<dbReference type="Gene3D" id="3.40.50.720">
    <property type="entry name" value="NAD(P)-binding Rossmann-like Domain"/>
    <property type="match status" value="1"/>
</dbReference>
<dbReference type="PROSITE" id="PS00059">
    <property type="entry name" value="ADH_ZINC"/>
    <property type="match status" value="1"/>
</dbReference>
<evidence type="ECO:0000256" key="5">
    <source>
        <dbReference type="ARBA" id="ARBA00023002"/>
    </source>
</evidence>
<dbReference type="SMART" id="SM00829">
    <property type="entry name" value="PKS_ER"/>
    <property type="match status" value="1"/>
</dbReference>
<dbReference type="InterPro" id="IPR013149">
    <property type="entry name" value="ADH-like_C"/>
</dbReference>
<dbReference type="RefSeq" id="WP_011906889.1">
    <property type="nucleotide sequence ID" value="NC_009427.1"/>
</dbReference>
<reference evidence="8 9" key="1">
    <citation type="submission" date="2007-04" db="EMBL/GenBank/DDBJ databases">
        <title>Complete sequence of plasmid pNL2 of Novosphingobium aromaticivorans DSM 12444.</title>
        <authorList>
            <consortium name="US DOE Joint Genome Institute"/>
            <person name="Copeland A."/>
            <person name="Lucas S."/>
            <person name="Lapidus A."/>
            <person name="Barry K."/>
            <person name="Detter J.C."/>
            <person name="Glavina del Rio T."/>
            <person name="Hammon N."/>
            <person name="Israni S."/>
            <person name="Dalin E."/>
            <person name="Tice H."/>
            <person name="Pitluck S."/>
            <person name="Chertkov O."/>
            <person name="Han C."/>
            <person name="Thomson S."/>
            <person name="Schmutz J."/>
            <person name="Larimer F."/>
            <person name="Land M."/>
            <person name="Kyrpides N."/>
            <person name="Ivanova N."/>
            <person name="Fredrickson J."/>
            <person name="Romine M.F."/>
            <person name="Richardson P."/>
        </authorList>
    </citation>
    <scope>NUCLEOTIDE SEQUENCE [LARGE SCALE GENOMIC DNA]</scope>
    <source>
        <strain evidence="9">ATCC 700278 / DSM 12444 / CCUG 56034 / CIP 105152 / NBRC 16084 / F199</strain>
        <plasmid evidence="8 9">pNL2</plasmid>
    </source>
</reference>
<evidence type="ECO:0000256" key="6">
    <source>
        <dbReference type="RuleBase" id="RU361277"/>
    </source>
</evidence>
<keyword evidence="3 6" id="KW-0479">Metal-binding</keyword>
<dbReference type="EMBL" id="CP000677">
    <property type="protein sequence ID" value="ABP64502.1"/>
    <property type="molecule type" value="Genomic_DNA"/>
</dbReference>
<dbReference type="Pfam" id="PF08240">
    <property type="entry name" value="ADH_N"/>
    <property type="match status" value="1"/>
</dbReference>
<evidence type="ECO:0000256" key="2">
    <source>
        <dbReference type="ARBA" id="ARBA00008072"/>
    </source>
</evidence>
<dbReference type="GO" id="GO:0008270">
    <property type="term" value="F:zinc ion binding"/>
    <property type="evidence" value="ECO:0007669"/>
    <property type="project" value="InterPro"/>
</dbReference>
<dbReference type="Pfam" id="PF00107">
    <property type="entry name" value="ADH_zinc_N"/>
    <property type="match status" value="1"/>
</dbReference>
<dbReference type="GO" id="GO:0016616">
    <property type="term" value="F:oxidoreductase activity, acting on the CH-OH group of donors, NAD or NADP as acceptor"/>
    <property type="evidence" value="ECO:0007669"/>
    <property type="project" value="UniProtKB-ARBA"/>
</dbReference>
<dbReference type="Gene3D" id="3.90.180.10">
    <property type="entry name" value="Medium-chain alcohol dehydrogenases, catalytic domain"/>
    <property type="match status" value="2"/>
</dbReference>
<evidence type="ECO:0000313" key="9">
    <source>
        <dbReference type="Proteomes" id="UP000009134"/>
    </source>
</evidence>
<dbReference type="InterPro" id="IPR036291">
    <property type="entry name" value="NAD(P)-bd_dom_sf"/>
</dbReference>
<comment type="cofactor">
    <cofactor evidence="1 6">
        <name>Zn(2+)</name>
        <dbReference type="ChEBI" id="CHEBI:29105"/>
    </cofactor>
</comment>
<evidence type="ECO:0000259" key="7">
    <source>
        <dbReference type="SMART" id="SM00829"/>
    </source>
</evidence>
<organism evidence="8 9">
    <name type="scientific">Novosphingobium aromaticivorans (strain ATCC 700278 / DSM 12444 / CCUG 56034 / CIP 105152 / NBRC 16084 / F199)</name>
    <dbReference type="NCBI Taxonomy" id="279238"/>
    <lineage>
        <taxon>Bacteria</taxon>
        <taxon>Pseudomonadati</taxon>
        <taxon>Pseudomonadota</taxon>
        <taxon>Alphaproteobacteria</taxon>
        <taxon>Sphingomonadales</taxon>
        <taxon>Sphingomonadaceae</taxon>
        <taxon>Novosphingobium</taxon>
    </lineage>
</organism>
<dbReference type="HOGENOM" id="CLU_026673_11_0_5"/>